<comment type="caution">
    <text evidence="1">The sequence shown here is derived from an EMBL/GenBank/DDBJ whole genome shotgun (WGS) entry which is preliminary data.</text>
</comment>
<organism evidence="1 2">
    <name type="scientific">Rubroshorea leprosula</name>
    <dbReference type="NCBI Taxonomy" id="152421"/>
    <lineage>
        <taxon>Eukaryota</taxon>
        <taxon>Viridiplantae</taxon>
        <taxon>Streptophyta</taxon>
        <taxon>Embryophyta</taxon>
        <taxon>Tracheophyta</taxon>
        <taxon>Spermatophyta</taxon>
        <taxon>Magnoliopsida</taxon>
        <taxon>eudicotyledons</taxon>
        <taxon>Gunneridae</taxon>
        <taxon>Pentapetalae</taxon>
        <taxon>rosids</taxon>
        <taxon>malvids</taxon>
        <taxon>Malvales</taxon>
        <taxon>Dipterocarpaceae</taxon>
        <taxon>Rubroshorea</taxon>
    </lineage>
</organism>
<dbReference type="EMBL" id="BPVZ01000009">
    <property type="protein sequence ID" value="GKU96043.1"/>
    <property type="molecule type" value="Genomic_DNA"/>
</dbReference>
<evidence type="ECO:0000313" key="2">
    <source>
        <dbReference type="Proteomes" id="UP001054252"/>
    </source>
</evidence>
<evidence type="ECO:0000313" key="1">
    <source>
        <dbReference type="EMBL" id="GKU96043.1"/>
    </source>
</evidence>
<proteinExistence type="predicted"/>
<sequence>MLEQLGSPAAHAYWSRLVLPPPMTLWDLSVSSDDPSGFVGFWELVGCPNLATASLDPYRGVVEILHHPLPSRLNDVS</sequence>
<gene>
    <name evidence="1" type="ORF">SLEP1_g9324</name>
</gene>
<dbReference type="Proteomes" id="UP001054252">
    <property type="component" value="Unassembled WGS sequence"/>
</dbReference>
<reference evidence="1 2" key="1">
    <citation type="journal article" date="2021" name="Commun. Biol.">
        <title>The genome of Shorea leprosula (Dipterocarpaceae) highlights the ecological relevance of drought in aseasonal tropical rainforests.</title>
        <authorList>
            <person name="Ng K.K.S."/>
            <person name="Kobayashi M.J."/>
            <person name="Fawcett J.A."/>
            <person name="Hatakeyama M."/>
            <person name="Paape T."/>
            <person name="Ng C.H."/>
            <person name="Ang C.C."/>
            <person name="Tnah L.H."/>
            <person name="Lee C.T."/>
            <person name="Nishiyama T."/>
            <person name="Sese J."/>
            <person name="O'Brien M.J."/>
            <person name="Copetti D."/>
            <person name="Mohd Noor M.I."/>
            <person name="Ong R.C."/>
            <person name="Putra M."/>
            <person name="Sireger I.Z."/>
            <person name="Indrioko S."/>
            <person name="Kosugi Y."/>
            <person name="Izuno A."/>
            <person name="Isagi Y."/>
            <person name="Lee S.L."/>
            <person name="Shimizu K.K."/>
        </authorList>
    </citation>
    <scope>NUCLEOTIDE SEQUENCE [LARGE SCALE GENOMIC DNA]</scope>
    <source>
        <strain evidence="1">214</strain>
    </source>
</reference>
<dbReference type="AlphaFoldDB" id="A0AAV5IDS3"/>
<name>A0AAV5IDS3_9ROSI</name>
<accession>A0AAV5IDS3</accession>
<protein>
    <submittedName>
        <fullName evidence="1">Uncharacterized protein</fullName>
    </submittedName>
</protein>
<keyword evidence="2" id="KW-1185">Reference proteome</keyword>